<evidence type="ECO:0000256" key="10">
    <source>
        <dbReference type="NCBIfam" id="TIGR00112"/>
    </source>
</evidence>
<dbReference type="Pfam" id="PF03807">
    <property type="entry name" value="F420_oxidored"/>
    <property type="match status" value="1"/>
</dbReference>
<dbReference type="Gene3D" id="1.10.3730.10">
    <property type="entry name" value="ProC C-terminal domain-like"/>
    <property type="match status" value="1"/>
</dbReference>
<feature type="domain" description="Pyrroline-5-carboxylate reductase dimerisation" evidence="14">
    <location>
        <begin position="161"/>
        <end position="265"/>
    </location>
</feature>
<dbReference type="PANTHER" id="PTHR11645:SF0">
    <property type="entry name" value="PYRROLINE-5-CARBOXYLATE REDUCTASE 3"/>
    <property type="match status" value="1"/>
</dbReference>
<keyword evidence="4 9" id="KW-0028">Amino-acid biosynthesis</keyword>
<dbReference type="SUPFAM" id="SSF51735">
    <property type="entry name" value="NAD(P)-binding Rossmann-fold domains"/>
    <property type="match status" value="1"/>
</dbReference>
<dbReference type="FunFam" id="3.40.50.720:FF:000190">
    <property type="entry name" value="Pyrroline-5-carboxylate reductase"/>
    <property type="match status" value="1"/>
</dbReference>
<evidence type="ECO:0000256" key="9">
    <source>
        <dbReference type="HAMAP-Rule" id="MF_01925"/>
    </source>
</evidence>
<comment type="subcellular location">
    <subcellularLocation>
        <location evidence="1 9">Cytoplasm</location>
    </subcellularLocation>
</comment>
<dbReference type="GO" id="GO:0005737">
    <property type="term" value="C:cytoplasm"/>
    <property type="evidence" value="ECO:0007669"/>
    <property type="project" value="UniProtKB-SubCell"/>
</dbReference>
<organism evidence="15 16">
    <name type="scientific">Metallumcola ferriviriculae</name>
    <dbReference type="NCBI Taxonomy" id="3039180"/>
    <lineage>
        <taxon>Bacteria</taxon>
        <taxon>Bacillati</taxon>
        <taxon>Bacillota</taxon>
        <taxon>Clostridia</taxon>
        <taxon>Neomoorellales</taxon>
        <taxon>Desulfitibacteraceae</taxon>
        <taxon>Metallumcola</taxon>
    </lineage>
</organism>
<gene>
    <name evidence="9 15" type="primary">proC</name>
    <name evidence="15" type="ORF">MFMK1_001845</name>
</gene>
<dbReference type="Proteomes" id="UP001329915">
    <property type="component" value="Chromosome"/>
</dbReference>
<dbReference type="HAMAP" id="MF_01925">
    <property type="entry name" value="P5C_reductase"/>
    <property type="match status" value="1"/>
</dbReference>
<comment type="similarity">
    <text evidence="2 9 12">Belongs to the pyrroline-5-carboxylate reductase family.</text>
</comment>
<comment type="catalytic activity">
    <reaction evidence="9 12">
        <text>L-proline + NADP(+) = (S)-1-pyrroline-5-carboxylate + NADPH + 2 H(+)</text>
        <dbReference type="Rhea" id="RHEA:14109"/>
        <dbReference type="ChEBI" id="CHEBI:15378"/>
        <dbReference type="ChEBI" id="CHEBI:17388"/>
        <dbReference type="ChEBI" id="CHEBI:57783"/>
        <dbReference type="ChEBI" id="CHEBI:58349"/>
        <dbReference type="ChEBI" id="CHEBI:60039"/>
        <dbReference type="EC" id="1.5.1.2"/>
    </reaction>
</comment>
<dbReference type="AlphaFoldDB" id="A0AAU0UQ96"/>
<accession>A0AAU0UQ96</accession>
<evidence type="ECO:0000259" key="14">
    <source>
        <dbReference type="Pfam" id="PF14748"/>
    </source>
</evidence>
<evidence type="ECO:0000256" key="4">
    <source>
        <dbReference type="ARBA" id="ARBA00022605"/>
    </source>
</evidence>
<evidence type="ECO:0000256" key="8">
    <source>
        <dbReference type="ARBA" id="ARBA00058118"/>
    </source>
</evidence>
<dbReference type="InterPro" id="IPR029036">
    <property type="entry name" value="P5CR_dimer"/>
</dbReference>
<dbReference type="GO" id="GO:0004735">
    <property type="term" value="F:pyrroline-5-carboxylate reductase activity"/>
    <property type="evidence" value="ECO:0007669"/>
    <property type="project" value="UniProtKB-UniRule"/>
</dbReference>
<keyword evidence="16" id="KW-1185">Reference proteome</keyword>
<evidence type="ECO:0000256" key="1">
    <source>
        <dbReference type="ARBA" id="ARBA00004496"/>
    </source>
</evidence>
<evidence type="ECO:0000256" key="7">
    <source>
        <dbReference type="ARBA" id="ARBA00023002"/>
    </source>
</evidence>
<dbReference type="Pfam" id="PF14748">
    <property type="entry name" value="P5CR_dimer"/>
    <property type="match status" value="1"/>
</dbReference>
<evidence type="ECO:0000256" key="3">
    <source>
        <dbReference type="ARBA" id="ARBA00022490"/>
    </source>
</evidence>
<feature type="binding site" evidence="11">
    <location>
        <position position="57"/>
    </location>
    <ligand>
        <name>NADPH</name>
        <dbReference type="ChEBI" id="CHEBI:57783"/>
    </ligand>
</feature>
<keyword evidence="5 9" id="KW-0641">Proline biosynthesis</keyword>
<evidence type="ECO:0000256" key="5">
    <source>
        <dbReference type="ARBA" id="ARBA00022650"/>
    </source>
</evidence>
<dbReference type="FunFam" id="1.10.3730.10:FF:000001">
    <property type="entry name" value="Pyrroline-5-carboxylate reductase"/>
    <property type="match status" value="1"/>
</dbReference>
<feature type="binding site" evidence="11">
    <location>
        <begin position="70"/>
        <end position="73"/>
    </location>
    <ligand>
        <name>NADP(+)</name>
        <dbReference type="ChEBI" id="CHEBI:58349"/>
    </ligand>
</feature>
<evidence type="ECO:0000313" key="16">
    <source>
        <dbReference type="Proteomes" id="UP001329915"/>
    </source>
</evidence>
<dbReference type="NCBIfam" id="TIGR00112">
    <property type="entry name" value="proC"/>
    <property type="match status" value="1"/>
</dbReference>
<evidence type="ECO:0000313" key="15">
    <source>
        <dbReference type="EMBL" id="WRO22024.1"/>
    </source>
</evidence>
<dbReference type="InterPro" id="IPR053790">
    <property type="entry name" value="P5CR-like_CS"/>
</dbReference>
<keyword evidence="7 9" id="KW-0560">Oxidoreductase</keyword>
<dbReference type="KEGG" id="dbc:MFMK1_001845"/>
<dbReference type="SUPFAM" id="SSF48179">
    <property type="entry name" value="6-phosphogluconate dehydrogenase C-terminal domain-like"/>
    <property type="match status" value="1"/>
</dbReference>
<dbReference type="PIRSF" id="PIRSF000193">
    <property type="entry name" value="Pyrrol-5-carb_rd"/>
    <property type="match status" value="1"/>
</dbReference>
<reference evidence="15 16" key="1">
    <citation type="submission" date="2023-04" db="EMBL/GenBank/DDBJ databases">
        <authorList>
            <person name="Hsu D."/>
        </authorList>
    </citation>
    <scope>NUCLEOTIDE SEQUENCE [LARGE SCALE GENOMIC DNA]</scope>
    <source>
        <strain evidence="15 16">MK1</strain>
    </source>
</reference>
<comment type="catalytic activity">
    <reaction evidence="9">
        <text>L-proline + NAD(+) = (S)-1-pyrroline-5-carboxylate + NADH + 2 H(+)</text>
        <dbReference type="Rhea" id="RHEA:14105"/>
        <dbReference type="ChEBI" id="CHEBI:15378"/>
        <dbReference type="ChEBI" id="CHEBI:17388"/>
        <dbReference type="ChEBI" id="CHEBI:57540"/>
        <dbReference type="ChEBI" id="CHEBI:57945"/>
        <dbReference type="ChEBI" id="CHEBI:60039"/>
        <dbReference type="EC" id="1.5.1.2"/>
    </reaction>
</comment>
<comment type="pathway">
    <text evidence="9 12">Amino-acid biosynthesis; L-proline biosynthesis; L-proline from L-glutamate 5-semialdehyde: step 1/1.</text>
</comment>
<comment type="function">
    <text evidence="8 9">Catalyzes the reduction of 1-pyrroline-5-carboxylate (PCA) to L-proline.</text>
</comment>
<evidence type="ECO:0000259" key="13">
    <source>
        <dbReference type="Pfam" id="PF03807"/>
    </source>
</evidence>
<evidence type="ECO:0000256" key="2">
    <source>
        <dbReference type="ARBA" id="ARBA00005525"/>
    </source>
</evidence>
<evidence type="ECO:0000256" key="12">
    <source>
        <dbReference type="RuleBase" id="RU003903"/>
    </source>
</evidence>
<proteinExistence type="inferred from homology"/>
<dbReference type="GO" id="GO:0055129">
    <property type="term" value="P:L-proline biosynthetic process"/>
    <property type="evidence" value="ECO:0007669"/>
    <property type="project" value="UniProtKB-UniRule"/>
</dbReference>
<feature type="binding site" evidence="11">
    <location>
        <begin position="8"/>
        <end position="13"/>
    </location>
    <ligand>
        <name>NADP(+)</name>
        <dbReference type="ChEBI" id="CHEBI:58349"/>
    </ligand>
</feature>
<evidence type="ECO:0000256" key="11">
    <source>
        <dbReference type="PIRSR" id="PIRSR000193-1"/>
    </source>
</evidence>
<dbReference type="PROSITE" id="PS00521">
    <property type="entry name" value="P5CR"/>
    <property type="match status" value="1"/>
</dbReference>
<dbReference type="InterPro" id="IPR008927">
    <property type="entry name" value="6-PGluconate_DH-like_C_sf"/>
</dbReference>
<evidence type="ECO:0000256" key="6">
    <source>
        <dbReference type="ARBA" id="ARBA00022857"/>
    </source>
</evidence>
<dbReference type="PANTHER" id="PTHR11645">
    <property type="entry name" value="PYRROLINE-5-CARBOXYLATE REDUCTASE"/>
    <property type="match status" value="1"/>
</dbReference>
<dbReference type="EMBL" id="CP121694">
    <property type="protein sequence ID" value="WRO22024.1"/>
    <property type="molecule type" value="Genomic_DNA"/>
</dbReference>
<dbReference type="InterPro" id="IPR000304">
    <property type="entry name" value="Pyrroline-COOH_reductase"/>
</dbReference>
<dbReference type="InterPro" id="IPR028939">
    <property type="entry name" value="P5C_Rdtase_cat_N"/>
</dbReference>
<sequence length="268" mass="28270">MDYSIGFIGGGKMAEAIISGIVTSNLISQQNVFVGEINEARQKYLQEVYGVNVSSDNKWVISQADLVILAVKPQLMQRVVGPLREIFSHRLVVSIAAGITINKLSEMLPDKQPIIRVMPNTPCLIGQGISAMAPGETVTEEHSAKAKTILSSVGQVVITEEKYLNAVTGLSGSGPAYVYLIIEALADAGVLAGLDRHMALQLATQTVIGSAAMVKETGSHPAQLKDAVTSPGGTTISALYSLEKNGVRAALIEAVITAMNRAAELNGE</sequence>
<name>A0AAU0UQ96_9FIRM</name>
<dbReference type="Gene3D" id="3.40.50.720">
    <property type="entry name" value="NAD(P)-binding Rossmann-like Domain"/>
    <property type="match status" value="1"/>
</dbReference>
<keyword evidence="3 9" id="KW-0963">Cytoplasm</keyword>
<keyword evidence="6 9" id="KW-0521">NADP</keyword>
<dbReference type="InterPro" id="IPR036291">
    <property type="entry name" value="NAD(P)-bd_dom_sf"/>
</dbReference>
<protein>
    <recommendedName>
        <fullName evidence="9 10">Pyrroline-5-carboxylate reductase</fullName>
        <shortName evidence="9">P5C reductase</shortName>
        <shortName evidence="9">P5CR</shortName>
        <ecNumber evidence="9 10">1.5.1.2</ecNumber>
    </recommendedName>
    <alternativeName>
        <fullName evidence="9">PCA reductase</fullName>
    </alternativeName>
</protein>
<dbReference type="EC" id="1.5.1.2" evidence="9 10"/>
<feature type="domain" description="Pyrroline-5-carboxylate reductase catalytic N-terminal" evidence="13">
    <location>
        <begin position="5"/>
        <end position="98"/>
    </location>
</feature>